<evidence type="ECO:0000313" key="11">
    <source>
        <dbReference type="EMBL" id="MBI5078769.1"/>
    </source>
</evidence>
<name>A0A9D6YV82_UNCSA</name>
<proteinExistence type="inferred from homology"/>
<dbReference type="GO" id="GO:0043772">
    <property type="term" value="F:acyl-phosphate glycerol-3-phosphate acyltransferase activity"/>
    <property type="evidence" value="ECO:0007669"/>
    <property type="project" value="UniProtKB-UniRule"/>
</dbReference>
<reference evidence="11" key="1">
    <citation type="submission" date="2020-07" db="EMBL/GenBank/DDBJ databases">
        <title>Huge and variable diversity of episymbiotic CPR bacteria and DPANN archaea in groundwater ecosystems.</title>
        <authorList>
            <person name="He C.Y."/>
            <person name="Keren R."/>
            <person name="Whittaker M."/>
            <person name="Farag I.F."/>
            <person name="Doudna J."/>
            <person name="Cate J.H.D."/>
            <person name="Banfield J.F."/>
        </authorList>
    </citation>
    <scope>NUCLEOTIDE SEQUENCE</scope>
    <source>
        <strain evidence="11">NC_groundwater_1860_Pr3_B-0.1um_51_7</strain>
    </source>
</reference>
<evidence type="ECO:0000256" key="9">
    <source>
        <dbReference type="ARBA" id="ARBA00023264"/>
    </source>
</evidence>
<keyword evidence="9 10" id="KW-1208">Phospholipid metabolism</keyword>
<evidence type="ECO:0000256" key="6">
    <source>
        <dbReference type="ARBA" id="ARBA00023098"/>
    </source>
</evidence>
<keyword evidence="4 10" id="KW-0812">Transmembrane</keyword>
<dbReference type="EMBL" id="JACRKR010000097">
    <property type="protein sequence ID" value="MBI5078769.1"/>
    <property type="molecule type" value="Genomic_DNA"/>
</dbReference>
<dbReference type="GO" id="GO:0005886">
    <property type="term" value="C:plasma membrane"/>
    <property type="evidence" value="ECO:0007669"/>
    <property type="project" value="UniProtKB-SubCell"/>
</dbReference>
<feature type="transmembrane region" description="Helical" evidence="10">
    <location>
        <begin position="105"/>
        <end position="130"/>
    </location>
</feature>
<keyword evidence="11" id="KW-0012">Acyltransferase</keyword>
<keyword evidence="7 10" id="KW-0472">Membrane</keyword>
<comment type="pathway">
    <text evidence="10">Lipid metabolism; phospholipid metabolism.</text>
</comment>
<dbReference type="GO" id="GO:0008654">
    <property type="term" value="P:phospholipid biosynthetic process"/>
    <property type="evidence" value="ECO:0007669"/>
    <property type="project" value="UniProtKB-UniRule"/>
</dbReference>
<keyword evidence="2 10" id="KW-0444">Lipid biosynthesis</keyword>
<feature type="transmembrane region" description="Helical" evidence="10">
    <location>
        <begin position="45"/>
        <end position="67"/>
    </location>
</feature>
<comment type="caution">
    <text evidence="11">The sequence shown here is derived from an EMBL/GenBank/DDBJ whole genome shotgun (WGS) entry which is preliminary data.</text>
</comment>
<keyword evidence="1 10" id="KW-1003">Cell membrane</keyword>
<dbReference type="EC" id="2.3.1.275" evidence="10"/>
<keyword evidence="8 10" id="KW-0594">Phospholipid biosynthesis</keyword>
<sequence length="201" mass="21825">MKFFPVLLGSYLIGSIPFSYLFPKLKGHDPRGGGTGNVGATNSLIVAGPLAGVLALIGDIAKGFLAVQLARYFNFSDAGIALCGLAVILGHDFSVFLRFSGGKGVAATTGVMLALNPFFTLILILLWALCLIIFRRFIPSTVAVLCFMPLLMWLTSWRAEFIAFGAAAALLSVYTHRLDLQRFLRGEELTIQQSFAKYLKK</sequence>
<evidence type="ECO:0000256" key="7">
    <source>
        <dbReference type="ARBA" id="ARBA00023136"/>
    </source>
</evidence>
<keyword evidence="6 10" id="KW-0443">Lipid metabolism</keyword>
<comment type="subunit">
    <text evidence="10">Probably interacts with PlsX.</text>
</comment>
<comment type="function">
    <text evidence="10">Catalyzes the transfer of an acyl group from acyl-phosphate (acyl-PO(4)) to glycerol-3-phosphate (G3P) to form lysophosphatidic acid (LPA). This enzyme utilizes acyl-phosphate as fatty acyl donor, but not acyl-CoA or acyl-ACP.</text>
</comment>
<evidence type="ECO:0000256" key="8">
    <source>
        <dbReference type="ARBA" id="ARBA00023209"/>
    </source>
</evidence>
<comment type="subcellular location">
    <subcellularLocation>
        <location evidence="10">Cell membrane</location>
        <topology evidence="10">Multi-pass membrane protein</topology>
    </subcellularLocation>
</comment>
<evidence type="ECO:0000256" key="3">
    <source>
        <dbReference type="ARBA" id="ARBA00022679"/>
    </source>
</evidence>
<evidence type="ECO:0000313" key="12">
    <source>
        <dbReference type="Proteomes" id="UP000808761"/>
    </source>
</evidence>
<keyword evidence="3 10" id="KW-0808">Transferase</keyword>
<dbReference type="HAMAP" id="MF_01043">
    <property type="entry name" value="PlsY"/>
    <property type="match status" value="1"/>
</dbReference>
<dbReference type="AlphaFoldDB" id="A0A9D6YV82"/>
<dbReference type="PANTHER" id="PTHR30309:SF0">
    <property type="entry name" value="GLYCEROL-3-PHOSPHATE ACYLTRANSFERASE-RELATED"/>
    <property type="match status" value="1"/>
</dbReference>
<protein>
    <recommendedName>
        <fullName evidence="10">Glycerol-3-phosphate acyltransferase</fullName>
    </recommendedName>
    <alternativeName>
        <fullName evidence="10">Acyl-PO4 G3P acyltransferase</fullName>
    </alternativeName>
    <alternativeName>
        <fullName evidence="10">Acyl-phosphate--glycerol-3-phosphate acyltransferase</fullName>
    </alternativeName>
    <alternativeName>
        <fullName evidence="10">G3P acyltransferase</fullName>
        <shortName evidence="10">GPAT</shortName>
        <ecNumber evidence="10">2.3.1.275</ecNumber>
    </alternativeName>
    <alternativeName>
        <fullName evidence="10">Lysophosphatidic acid synthase</fullName>
        <shortName evidence="10">LPA synthase</shortName>
    </alternativeName>
</protein>
<feature type="transmembrane region" description="Helical" evidence="10">
    <location>
        <begin position="161"/>
        <end position="178"/>
    </location>
</feature>
<evidence type="ECO:0000256" key="1">
    <source>
        <dbReference type="ARBA" id="ARBA00022475"/>
    </source>
</evidence>
<keyword evidence="5 10" id="KW-1133">Transmembrane helix</keyword>
<gene>
    <name evidence="10" type="primary">plsY</name>
    <name evidence="11" type="ORF">HZB08_01970</name>
</gene>
<comment type="similarity">
    <text evidence="10">Belongs to the PlsY family.</text>
</comment>
<dbReference type="Pfam" id="PF02660">
    <property type="entry name" value="G3P_acyltransf"/>
    <property type="match status" value="1"/>
</dbReference>
<feature type="transmembrane region" description="Helical" evidence="10">
    <location>
        <begin position="79"/>
        <end position="99"/>
    </location>
</feature>
<dbReference type="PANTHER" id="PTHR30309">
    <property type="entry name" value="INNER MEMBRANE PROTEIN YGIH"/>
    <property type="match status" value="1"/>
</dbReference>
<evidence type="ECO:0000256" key="4">
    <source>
        <dbReference type="ARBA" id="ARBA00022692"/>
    </source>
</evidence>
<dbReference type="Proteomes" id="UP000808761">
    <property type="component" value="Unassembled WGS sequence"/>
</dbReference>
<dbReference type="SMART" id="SM01207">
    <property type="entry name" value="G3P_acyltransf"/>
    <property type="match status" value="1"/>
</dbReference>
<accession>A0A9D6YV82</accession>
<evidence type="ECO:0000256" key="10">
    <source>
        <dbReference type="HAMAP-Rule" id="MF_01043"/>
    </source>
</evidence>
<comment type="catalytic activity">
    <reaction evidence="10">
        <text>an acyl phosphate + sn-glycerol 3-phosphate = a 1-acyl-sn-glycero-3-phosphate + phosphate</text>
        <dbReference type="Rhea" id="RHEA:34075"/>
        <dbReference type="ChEBI" id="CHEBI:43474"/>
        <dbReference type="ChEBI" id="CHEBI:57597"/>
        <dbReference type="ChEBI" id="CHEBI:57970"/>
        <dbReference type="ChEBI" id="CHEBI:59918"/>
        <dbReference type="EC" id="2.3.1.275"/>
    </reaction>
</comment>
<evidence type="ECO:0000256" key="5">
    <source>
        <dbReference type="ARBA" id="ARBA00022989"/>
    </source>
</evidence>
<organism evidence="11 12">
    <name type="scientific">Candidatus Saganbacteria bacterium</name>
    <dbReference type="NCBI Taxonomy" id="2575572"/>
    <lineage>
        <taxon>Bacteria</taxon>
        <taxon>Bacillati</taxon>
        <taxon>Saganbacteria</taxon>
    </lineage>
</organism>
<dbReference type="InterPro" id="IPR003811">
    <property type="entry name" value="G3P_acylTferase_PlsY"/>
</dbReference>
<evidence type="ECO:0000256" key="2">
    <source>
        <dbReference type="ARBA" id="ARBA00022516"/>
    </source>
</evidence>